<feature type="signal peptide" evidence="2">
    <location>
        <begin position="1"/>
        <end position="19"/>
    </location>
</feature>
<evidence type="ECO:0000313" key="3">
    <source>
        <dbReference type="EMBL" id="GBM92088.1"/>
    </source>
</evidence>
<feature type="region of interest" description="Disordered" evidence="1">
    <location>
        <begin position="29"/>
        <end position="62"/>
    </location>
</feature>
<proteinExistence type="predicted"/>
<dbReference type="PANTHER" id="PTHR11008">
    <property type="entry name" value="PROTEIN TAKEOUT-LIKE PROTEIN"/>
    <property type="match status" value="1"/>
</dbReference>
<dbReference type="InterPro" id="IPR010562">
    <property type="entry name" value="Haemolymph_juvenile_hormone-bd"/>
</dbReference>
<keyword evidence="2" id="KW-0732">Signal</keyword>
<dbReference type="OrthoDB" id="6370791at2759"/>
<dbReference type="InterPro" id="IPR038606">
    <property type="entry name" value="To_sf"/>
</dbReference>
<dbReference type="SMART" id="SM00700">
    <property type="entry name" value="JHBP"/>
    <property type="match status" value="1"/>
</dbReference>
<comment type="caution">
    <text evidence="3">The sequence shown here is derived from an EMBL/GenBank/DDBJ whole genome shotgun (WGS) entry which is preliminary data.</text>
</comment>
<sequence>MKTHWMVLFLLIGVQLTFAQTDANGESLTSRITSEPDSSYKSTEQPTTADVVSSSTDAKTDEKPSIAEVLFRAPSSIKTAGFGQRVKTPETSSTYVLPWNTEETTARTTFPPVVTTQSTVAVQWQQIHNDPPKIQQEQRVQQQHHYQVQPQQQVQQQHHYQQPPQQQIRQPTTQQQHQYQQQTQQQHQTTQQQDRVQQLQQEQSRQQQHVQPQFAAQPTQQQQHQYQHRQQQQQFNQHRQQQPEQQKQEQQNQGFQEIDNISKGKQYKASTIKTAPPAQQVQQQENVNEVDPKTKSPAPFQSQPSEEERLKKADQALEEFFSDVLQNLSVKMKTGMDEPLGEVLDPVRLDDMQLQPLVAGEVFDVKMNQITVGGLSDYKITQLESQLNESRIKIGIHYPKLYANCLFRANGSLYEIFKVTGSGNATIIFNEVHARTVLYLTKDNGVLQVTSADQPYVDFKRAEILFRDEEAKEDAEPIKAESVATQLGPLYFWVLTANAVDKIDYPLALYFNKALQDFPLKNFIEGHIFRQRHLRIHVPHNPIPYAFVSSDFGEQVRASA</sequence>
<evidence type="ECO:0000256" key="2">
    <source>
        <dbReference type="SAM" id="SignalP"/>
    </source>
</evidence>
<feature type="chain" id="PRO_5021346229" evidence="2">
    <location>
        <begin position="20"/>
        <end position="560"/>
    </location>
</feature>
<dbReference type="Gene3D" id="3.15.10.30">
    <property type="entry name" value="Haemolymph juvenile hormone binding protein"/>
    <property type="match status" value="1"/>
</dbReference>
<dbReference type="PANTHER" id="PTHR11008:SF9">
    <property type="entry name" value="PROTEIN TAKEOUT-LIKE PROTEIN"/>
    <property type="match status" value="1"/>
</dbReference>
<reference evidence="3 4" key="1">
    <citation type="journal article" date="2019" name="Sci. Rep.">
        <title>Orb-weaving spider Araneus ventricosus genome elucidates the spidroin gene catalogue.</title>
        <authorList>
            <person name="Kono N."/>
            <person name="Nakamura H."/>
            <person name="Ohtoshi R."/>
            <person name="Moran D.A.P."/>
            <person name="Shinohara A."/>
            <person name="Yoshida Y."/>
            <person name="Fujiwara M."/>
            <person name="Mori M."/>
            <person name="Tomita M."/>
            <person name="Arakawa K."/>
        </authorList>
    </citation>
    <scope>NUCLEOTIDE SEQUENCE [LARGE SCALE GENOMIC DNA]</scope>
</reference>
<evidence type="ECO:0000256" key="1">
    <source>
        <dbReference type="SAM" id="MobiDB-lite"/>
    </source>
</evidence>
<keyword evidence="4" id="KW-1185">Reference proteome</keyword>
<dbReference type="Proteomes" id="UP000499080">
    <property type="component" value="Unassembled WGS sequence"/>
</dbReference>
<feature type="region of interest" description="Disordered" evidence="1">
    <location>
        <begin position="134"/>
        <end position="311"/>
    </location>
</feature>
<evidence type="ECO:0000313" key="4">
    <source>
        <dbReference type="Proteomes" id="UP000499080"/>
    </source>
</evidence>
<protein>
    <submittedName>
        <fullName evidence="3">Uncharacterized protein</fullName>
    </submittedName>
</protein>
<name>A0A4Y2JRH5_ARAVE</name>
<feature type="compositionally biased region" description="Polar residues" evidence="1">
    <location>
        <begin position="29"/>
        <end position="57"/>
    </location>
</feature>
<gene>
    <name evidence="3" type="ORF">AVEN_79688_1</name>
</gene>
<feature type="compositionally biased region" description="Low complexity" evidence="1">
    <location>
        <begin position="135"/>
        <end position="257"/>
    </location>
</feature>
<dbReference type="Pfam" id="PF06585">
    <property type="entry name" value="JHBP"/>
    <property type="match status" value="1"/>
</dbReference>
<organism evidence="3 4">
    <name type="scientific">Araneus ventricosus</name>
    <name type="common">Orbweaver spider</name>
    <name type="synonym">Epeira ventricosa</name>
    <dbReference type="NCBI Taxonomy" id="182803"/>
    <lineage>
        <taxon>Eukaryota</taxon>
        <taxon>Metazoa</taxon>
        <taxon>Ecdysozoa</taxon>
        <taxon>Arthropoda</taxon>
        <taxon>Chelicerata</taxon>
        <taxon>Arachnida</taxon>
        <taxon>Araneae</taxon>
        <taxon>Araneomorphae</taxon>
        <taxon>Entelegynae</taxon>
        <taxon>Araneoidea</taxon>
        <taxon>Araneidae</taxon>
        <taxon>Araneus</taxon>
    </lineage>
</organism>
<feature type="compositionally biased region" description="Low complexity" evidence="1">
    <location>
        <begin position="279"/>
        <end position="289"/>
    </location>
</feature>
<dbReference type="AlphaFoldDB" id="A0A4Y2JRH5"/>
<dbReference type="EMBL" id="BGPR01003761">
    <property type="protein sequence ID" value="GBM92088.1"/>
    <property type="molecule type" value="Genomic_DNA"/>
</dbReference>
<accession>A0A4Y2JRH5</accession>